<dbReference type="EC" id="2.3.1.20" evidence="5"/>
<dbReference type="GO" id="GO:0006071">
    <property type="term" value="P:glycerol metabolic process"/>
    <property type="evidence" value="ECO:0007669"/>
    <property type="project" value="UniProtKB-KW"/>
</dbReference>
<feature type="compositionally biased region" description="Basic and acidic residues" evidence="16">
    <location>
        <begin position="45"/>
        <end position="59"/>
    </location>
</feature>
<dbReference type="PANTHER" id="PTHR12317">
    <property type="entry name" value="DIACYLGLYCEROL O-ACYLTRANSFERASE"/>
    <property type="match status" value="1"/>
</dbReference>
<keyword evidence="8 17" id="KW-0812">Transmembrane</keyword>
<evidence type="ECO:0000256" key="15">
    <source>
        <dbReference type="ARBA" id="ARBA00048109"/>
    </source>
</evidence>
<evidence type="ECO:0000256" key="4">
    <source>
        <dbReference type="ARBA" id="ARBA00005420"/>
    </source>
</evidence>
<comment type="pathway">
    <text evidence="2">Glycerolipid metabolism; triacylglycerol biosynthesis.</text>
</comment>
<dbReference type="CDD" id="cd07987">
    <property type="entry name" value="LPLAT_MGAT-like"/>
    <property type="match status" value="1"/>
</dbReference>
<evidence type="ECO:0000256" key="9">
    <source>
        <dbReference type="ARBA" id="ARBA00022798"/>
    </source>
</evidence>
<organism evidence="18 19">
    <name type="scientific">Setomelanomma holmii</name>
    <dbReference type="NCBI Taxonomy" id="210430"/>
    <lineage>
        <taxon>Eukaryota</taxon>
        <taxon>Fungi</taxon>
        <taxon>Dikarya</taxon>
        <taxon>Ascomycota</taxon>
        <taxon>Pezizomycotina</taxon>
        <taxon>Dothideomycetes</taxon>
        <taxon>Pleosporomycetidae</taxon>
        <taxon>Pleosporales</taxon>
        <taxon>Pleosporineae</taxon>
        <taxon>Phaeosphaeriaceae</taxon>
        <taxon>Setomelanomma</taxon>
    </lineage>
</organism>
<dbReference type="Proteomes" id="UP000799777">
    <property type="component" value="Unassembled WGS sequence"/>
</dbReference>
<keyword evidence="10" id="KW-0256">Endoplasmic reticulum</keyword>
<evidence type="ECO:0000256" key="13">
    <source>
        <dbReference type="ARBA" id="ARBA00023136"/>
    </source>
</evidence>
<evidence type="ECO:0000256" key="2">
    <source>
        <dbReference type="ARBA" id="ARBA00004771"/>
    </source>
</evidence>
<feature type="transmembrane region" description="Helical" evidence="17">
    <location>
        <begin position="182"/>
        <end position="208"/>
    </location>
</feature>
<evidence type="ECO:0000256" key="11">
    <source>
        <dbReference type="ARBA" id="ARBA00022989"/>
    </source>
</evidence>
<dbReference type="GO" id="GO:0004144">
    <property type="term" value="F:diacylglycerol O-acyltransferase activity"/>
    <property type="evidence" value="ECO:0007669"/>
    <property type="project" value="UniProtKB-EC"/>
</dbReference>
<dbReference type="OrthoDB" id="264532at2759"/>
<evidence type="ECO:0000256" key="6">
    <source>
        <dbReference type="ARBA" id="ARBA00022516"/>
    </source>
</evidence>
<evidence type="ECO:0000256" key="3">
    <source>
        <dbReference type="ARBA" id="ARBA00005189"/>
    </source>
</evidence>
<dbReference type="InterPro" id="IPR007130">
    <property type="entry name" value="DAGAT"/>
</dbReference>
<name>A0A9P4HBT8_9PLEO</name>
<reference evidence="18" key="1">
    <citation type="journal article" date="2020" name="Stud. Mycol.">
        <title>101 Dothideomycetes genomes: a test case for predicting lifestyles and emergence of pathogens.</title>
        <authorList>
            <person name="Haridas S."/>
            <person name="Albert R."/>
            <person name="Binder M."/>
            <person name="Bloem J."/>
            <person name="Labutti K."/>
            <person name="Salamov A."/>
            <person name="Andreopoulos B."/>
            <person name="Baker S."/>
            <person name="Barry K."/>
            <person name="Bills G."/>
            <person name="Bluhm B."/>
            <person name="Cannon C."/>
            <person name="Castanera R."/>
            <person name="Culley D."/>
            <person name="Daum C."/>
            <person name="Ezra D."/>
            <person name="Gonzalez J."/>
            <person name="Henrissat B."/>
            <person name="Kuo A."/>
            <person name="Liang C."/>
            <person name="Lipzen A."/>
            <person name="Lutzoni F."/>
            <person name="Magnuson J."/>
            <person name="Mondo S."/>
            <person name="Nolan M."/>
            <person name="Ohm R."/>
            <person name="Pangilinan J."/>
            <person name="Park H.-J."/>
            <person name="Ramirez L."/>
            <person name="Alfaro M."/>
            <person name="Sun H."/>
            <person name="Tritt A."/>
            <person name="Yoshinaga Y."/>
            <person name="Zwiers L.-H."/>
            <person name="Turgeon B."/>
            <person name="Goodwin S."/>
            <person name="Spatafora J."/>
            <person name="Crous P."/>
            <person name="Grigoriev I."/>
        </authorList>
    </citation>
    <scope>NUCLEOTIDE SEQUENCE</scope>
    <source>
        <strain evidence="18">CBS 110217</strain>
    </source>
</reference>
<evidence type="ECO:0000256" key="1">
    <source>
        <dbReference type="ARBA" id="ARBA00004477"/>
    </source>
</evidence>
<keyword evidence="9" id="KW-0319">Glycerol metabolism</keyword>
<evidence type="ECO:0000256" key="17">
    <source>
        <dbReference type="SAM" id="Phobius"/>
    </source>
</evidence>
<keyword evidence="12" id="KW-0443">Lipid metabolism</keyword>
<dbReference type="GO" id="GO:0005789">
    <property type="term" value="C:endoplasmic reticulum membrane"/>
    <property type="evidence" value="ECO:0007669"/>
    <property type="project" value="UniProtKB-SubCell"/>
</dbReference>
<feature type="region of interest" description="Disordered" evidence="16">
    <location>
        <begin position="1"/>
        <end position="107"/>
    </location>
</feature>
<gene>
    <name evidence="18" type="ORF">EK21DRAFT_62547</name>
</gene>
<evidence type="ECO:0000313" key="18">
    <source>
        <dbReference type="EMBL" id="KAF2031720.1"/>
    </source>
</evidence>
<keyword evidence="14" id="KW-0012">Acyltransferase</keyword>
<keyword evidence="13 17" id="KW-0472">Membrane</keyword>
<comment type="subcellular location">
    <subcellularLocation>
        <location evidence="1">Endoplasmic reticulum membrane</location>
        <topology evidence="1">Multi-pass membrane protein</topology>
    </subcellularLocation>
</comment>
<keyword evidence="19" id="KW-1185">Reference proteome</keyword>
<evidence type="ECO:0000256" key="8">
    <source>
        <dbReference type="ARBA" id="ARBA00022692"/>
    </source>
</evidence>
<accession>A0A9P4HBT8</accession>
<dbReference type="SUPFAM" id="SSF69593">
    <property type="entry name" value="Glycerol-3-phosphate (1)-acyltransferase"/>
    <property type="match status" value="1"/>
</dbReference>
<dbReference type="AlphaFoldDB" id="A0A9P4HBT8"/>
<evidence type="ECO:0000256" key="16">
    <source>
        <dbReference type="SAM" id="MobiDB-lite"/>
    </source>
</evidence>
<proteinExistence type="inferred from homology"/>
<evidence type="ECO:0000256" key="5">
    <source>
        <dbReference type="ARBA" id="ARBA00013244"/>
    </source>
</evidence>
<evidence type="ECO:0000256" key="7">
    <source>
        <dbReference type="ARBA" id="ARBA00022679"/>
    </source>
</evidence>
<comment type="pathway">
    <text evidence="3">Lipid metabolism.</text>
</comment>
<comment type="catalytic activity">
    <reaction evidence="15">
        <text>an acyl-CoA + a 1,2-diacyl-sn-glycerol = a triacyl-sn-glycerol + CoA</text>
        <dbReference type="Rhea" id="RHEA:10868"/>
        <dbReference type="ChEBI" id="CHEBI:17815"/>
        <dbReference type="ChEBI" id="CHEBI:57287"/>
        <dbReference type="ChEBI" id="CHEBI:58342"/>
        <dbReference type="ChEBI" id="CHEBI:64615"/>
        <dbReference type="EC" id="2.3.1.20"/>
    </reaction>
</comment>
<dbReference type="PANTHER" id="PTHR12317:SF0">
    <property type="entry name" value="ACYLTRANSFERASE"/>
    <property type="match status" value="1"/>
</dbReference>
<sequence length="502" mass="56046">MSLNPEPAAPEVRAELDLPPKSSADAAEEALQPESRVNGTVGTVEETKKKLRSKVDEVKANGIKVPSASDTQSLEGVGQDASPKSPTAKGHRRKGSRSSMGSVGRKHGEQIETELLEKHSNGHGDALISVKPPQELEKDRRIDFKRRNSELKSGRQAGAGWAKSKIRFAPMNIPLQRRLQTLAVLMHTLSIVGSLAIFFFLCSIPLLWPMLLPYTVYVLFSNAGTSGELSFRSERLRRLPVWSLFASYFPARLHRSQELEPTRKYIFGYHPHGIISHGAFAAFATEALGFSQLFPGITNALLTLDSNFRYPIYREYALRLGMASVSRESCESILSKGGPNGEGMGRAITIVVGGARESLDARPGVIRLVLRRRKGFVKMAIRTGADLVPVLAFGENDIYEQVDGQSHPLLHKLQMLVKKVMGFTVPIFHARGIFNYDVGMMPYRRPINIVVGRPIRVVQDKHPDNEHINQVHEKYINELLRLWEEHKDTFAKHRQGELEIVE</sequence>
<keyword evidence="11 17" id="KW-1133">Transmembrane helix</keyword>
<keyword evidence="7" id="KW-0808">Transferase</keyword>
<evidence type="ECO:0000256" key="12">
    <source>
        <dbReference type="ARBA" id="ARBA00023098"/>
    </source>
</evidence>
<keyword evidence="6" id="KW-0444">Lipid biosynthesis</keyword>
<evidence type="ECO:0000256" key="10">
    <source>
        <dbReference type="ARBA" id="ARBA00022824"/>
    </source>
</evidence>
<evidence type="ECO:0000313" key="19">
    <source>
        <dbReference type="Proteomes" id="UP000799777"/>
    </source>
</evidence>
<evidence type="ECO:0000256" key="14">
    <source>
        <dbReference type="ARBA" id="ARBA00023315"/>
    </source>
</evidence>
<comment type="similarity">
    <text evidence="4">Belongs to the diacylglycerol acyltransferase family.</text>
</comment>
<dbReference type="GO" id="GO:0019432">
    <property type="term" value="P:triglyceride biosynthetic process"/>
    <property type="evidence" value="ECO:0007669"/>
    <property type="project" value="TreeGrafter"/>
</dbReference>
<protein>
    <recommendedName>
        <fullName evidence="5">diacylglycerol O-acyltransferase</fullName>
        <ecNumber evidence="5">2.3.1.20</ecNumber>
    </recommendedName>
</protein>
<comment type="caution">
    <text evidence="18">The sequence shown here is derived from an EMBL/GenBank/DDBJ whole genome shotgun (WGS) entry which is preliminary data.</text>
</comment>
<dbReference type="EMBL" id="ML978178">
    <property type="protein sequence ID" value="KAF2031720.1"/>
    <property type="molecule type" value="Genomic_DNA"/>
</dbReference>
<dbReference type="Pfam" id="PF03982">
    <property type="entry name" value="DAGAT"/>
    <property type="match status" value="1"/>
</dbReference>